<dbReference type="CDD" id="cd17249">
    <property type="entry name" value="RMtype1_S_EcoR124I-TRD2-CR2_like"/>
    <property type="match status" value="1"/>
</dbReference>
<evidence type="ECO:0000313" key="6">
    <source>
        <dbReference type="Proteomes" id="UP000267535"/>
    </source>
</evidence>
<sequence>MESSWESYRLGDITEWSSGGTPSKSKEQFWGGSIPWISASSMDGNRYSNSKLKITDEGLGAGSRLAKENSILLLVRGSILHQKIQVGIAERDVAFNQDVKALSVNVDYVEPWYLLFWFIANEQKLLAMVENTGIGAGKLDTKLLQNLEINVPPYNERLRILEFAKAVDDKIELNRQINQTLEQMAQSLFKSWFVDFDPVIDNALDAGNPIPETMETKAEQRRQLRDAVAKGEAEAPELPDNIRSLFPSEFEFTEEMGWIPKGWQLERLDNVLELRYGKALKKSDRIEGEFPVYGSGGLNGSHNESLVMGPGVIVGRKGTVGSLYWEDKSFYPIDTVFYVQPKSGYSLEYCYYLLQTLGLQDMNTDAAVPGLNRNNAYRLLSCSPSKEVMNTFTQHIQAISQKRDSNVRNVDSLTTVRGTLLPKLISGELQIPEAEQQVAEALN</sequence>
<dbReference type="Proteomes" id="UP000267535">
    <property type="component" value="Unassembled WGS sequence"/>
</dbReference>
<dbReference type="GO" id="GO:0004519">
    <property type="term" value="F:endonuclease activity"/>
    <property type="evidence" value="ECO:0007669"/>
    <property type="project" value="UniProtKB-KW"/>
</dbReference>
<accession>A0A3P1SVU6</accession>
<dbReference type="SUPFAM" id="SSF116734">
    <property type="entry name" value="DNA methylase specificity domain"/>
    <property type="match status" value="2"/>
</dbReference>
<dbReference type="Gene3D" id="3.90.220.20">
    <property type="entry name" value="DNA methylase specificity domains"/>
    <property type="match status" value="2"/>
</dbReference>
<dbReference type="Pfam" id="PF01420">
    <property type="entry name" value="Methylase_S"/>
    <property type="match status" value="2"/>
</dbReference>
<dbReference type="PANTHER" id="PTHR30408:SF13">
    <property type="entry name" value="TYPE I RESTRICTION ENZYME HINDI SPECIFICITY SUBUNIT"/>
    <property type="match status" value="1"/>
</dbReference>
<keyword evidence="5" id="KW-0378">Hydrolase</keyword>
<gene>
    <name evidence="5" type="ORF">EHS89_01865</name>
</gene>
<dbReference type="AlphaFoldDB" id="A0A3P1SVU6"/>
<dbReference type="InterPro" id="IPR052021">
    <property type="entry name" value="Type-I_RS_S_subunit"/>
</dbReference>
<evidence type="ECO:0000256" key="3">
    <source>
        <dbReference type="ARBA" id="ARBA00023125"/>
    </source>
</evidence>
<reference evidence="5 6" key="1">
    <citation type="submission" date="2018-11" db="EMBL/GenBank/DDBJ databases">
        <title>The draft genome sequence of Amphritea balenae JAMM 1525T.</title>
        <authorList>
            <person name="Fang Z."/>
            <person name="Zhang Y."/>
            <person name="Han X."/>
        </authorList>
    </citation>
    <scope>NUCLEOTIDE SEQUENCE [LARGE SCALE GENOMIC DNA]</scope>
    <source>
        <strain evidence="5 6">JAMM 1525</strain>
    </source>
</reference>
<dbReference type="InterPro" id="IPR000055">
    <property type="entry name" value="Restrct_endonuc_typeI_TRD"/>
</dbReference>
<protein>
    <submittedName>
        <fullName evidence="5">Restriction endonuclease subunit S</fullName>
    </submittedName>
</protein>
<evidence type="ECO:0000259" key="4">
    <source>
        <dbReference type="Pfam" id="PF01420"/>
    </source>
</evidence>
<dbReference type="EMBL" id="RQXV01000001">
    <property type="protein sequence ID" value="RRD01332.1"/>
    <property type="molecule type" value="Genomic_DNA"/>
</dbReference>
<feature type="domain" description="Type I restriction modification DNA specificity" evidence="4">
    <location>
        <begin position="260"/>
        <end position="363"/>
    </location>
</feature>
<dbReference type="GO" id="GO:0003677">
    <property type="term" value="F:DNA binding"/>
    <property type="evidence" value="ECO:0007669"/>
    <property type="project" value="UniProtKB-KW"/>
</dbReference>
<keyword evidence="5" id="KW-0540">Nuclease</keyword>
<dbReference type="RefSeq" id="WP_124924405.1">
    <property type="nucleotide sequence ID" value="NZ_BMOH01000001.1"/>
</dbReference>
<name>A0A3P1SVU6_9GAMM</name>
<proteinExistence type="inferred from homology"/>
<dbReference type="OrthoDB" id="9798929at2"/>
<comment type="caution">
    <text evidence="5">The sequence shown here is derived from an EMBL/GenBank/DDBJ whole genome shotgun (WGS) entry which is preliminary data.</text>
</comment>
<dbReference type="CDD" id="cd17267">
    <property type="entry name" value="RMtype1_S_EcoAO83I-TRD1-CR1_like"/>
    <property type="match status" value="1"/>
</dbReference>
<feature type="domain" description="Type I restriction modification DNA specificity" evidence="4">
    <location>
        <begin position="3"/>
        <end position="183"/>
    </location>
</feature>
<keyword evidence="3" id="KW-0238">DNA-binding</keyword>
<keyword evidence="5" id="KW-0255">Endonuclease</keyword>
<dbReference type="PANTHER" id="PTHR30408">
    <property type="entry name" value="TYPE-1 RESTRICTION ENZYME ECOKI SPECIFICITY PROTEIN"/>
    <property type="match status" value="1"/>
</dbReference>
<keyword evidence="6" id="KW-1185">Reference proteome</keyword>
<organism evidence="5 6">
    <name type="scientific">Amphritea balenae</name>
    <dbReference type="NCBI Taxonomy" id="452629"/>
    <lineage>
        <taxon>Bacteria</taxon>
        <taxon>Pseudomonadati</taxon>
        <taxon>Pseudomonadota</taxon>
        <taxon>Gammaproteobacteria</taxon>
        <taxon>Oceanospirillales</taxon>
        <taxon>Oceanospirillaceae</taxon>
        <taxon>Amphritea</taxon>
    </lineage>
</organism>
<keyword evidence="2" id="KW-0680">Restriction system</keyword>
<dbReference type="GO" id="GO:0009307">
    <property type="term" value="P:DNA restriction-modification system"/>
    <property type="evidence" value="ECO:0007669"/>
    <property type="project" value="UniProtKB-KW"/>
</dbReference>
<comment type="similarity">
    <text evidence="1">Belongs to the type-I restriction system S methylase family.</text>
</comment>
<evidence type="ECO:0000313" key="5">
    <source>
        <dbReference type="EMBL" id="RRD01332.1"/>
    </source>
</evidence>
<evidence type="ECO:0000256" key="2">
    <source>
        <dbReference type="ARBA" id="ARBA00022747"/>
    </source>
</evidence>
<evidence type="ECO:0000256" key="1">
    <source>
        <dbReference type="ARBA" id="ARBA00010923"/>
    </source>
</evidence>
<dbReference type="InterPro" id="IPR044946">
    <property type="entry name" value="Restrct_endonuc_typeI_TRD_sf"/>
</dbReference>